<feature type="transmembrane region" description="Helical" evidence="2">
    <location>
        <begin position="27"/>
        <end position="52"/>
    </location>
</feature>
<keyword evidence="2" id="KW-1133">Transmembrane helix</keyword>
<name>A0ABD1YL52_9MARC</name>
<accession>A0ABD1YL52</accession>
<evidence type="ECO:0000259" key="3">
    <source>
        <dbReference type="Pfam" id="PF09995"/>
    </source>
</evidence>
<gene>
    <name evidence="4" type="ORF">R1flu_015911</name>
</gene>
<sequence length="655" mass="73818">MRNSSKRLGAMDIDQLLPVYNRGRFDILTILSAALLVIWIAIRCGLLIRTLLPPLKLILSSSSSEAKGFPWRNRYPSFEDMHAFFDRGDAMLASALIAVSLQLADKQVGAFIRAHSTFETHPWRRIIRTLAFMRMTVRANSAQRSQIIAWLNRIHKYMRLYQFDTNVFILATTAYGFAKAHEILGCATDVELDAVVSAIMSMADKINPEDRGKPVPISLIEVEMYLSSMVTFNSPDLERTYDEAFQLANVRRRYAKGINAKTFFLKPFSWIKLFLLQRLVRGMGRSILFPRENHRHSGLLLSVAQLFQPVWYHLHYNTCPHSLTFDGLFDLLVDCYPSLKEEVDGVYKEVFGEDHAAIKVQKESAKTMRAHLPQVANSAVGEVGRESEHPSLSEAVLEHLICAYYRARLSSSVGVVPQHLGVIMDGNRRYSKANRLGSVIEGHRIGARKLLQFMSWSFSAGINNLTMWALSDDNLKRGREELEPLFAMMTGYISEILSGDTPIAVLAIRFRVVGDRSLLPEELRLAVEVAEKATESNRNFNLQLALGYGGRAEVVRAVKKAVKRRAKGERTSTEEALENLSATDISKHTYSAELGLPAIDAILRTSGERRLSGFALWETQAAELCFAVDHWPGMKQSDFLSSLVDLSERQRRFGA</sequence>
<dbReference type="Pfam" id="PF01255">
    <property type="entry name" value="Prenyltransf"/>
    <property type="match status" value="1"/>
</dbReference>
<evidence type="ECO:0000313" key="5">
    <source>
        <dbReference type="Proteomes" id="UP001605036"/>
    </source>
</evidence>
<feature type="domain" description="ER-bound oxygenase mpaB/mpaB'/Rubber oxygenase catalytic" evidence="3">
    <location>
        <begin position="88"/>
        <end position="291"/>
    </location>
</feature>
<keyword evidence="2" id="KW-0472">Membrane</keyword>
<dbReference type="AlphaFoldDB" id="A0ABD1YL52"/>
<comment type="caution">
    <text evidence="4">The sequence shown here is derived from an EMBL/GenBank/DDBJ whole genome shotgun (WGS) entry which is preliminary data.</text>
</comment>
<evidence type="ECO:0000256" key="2">
    <source>
        <dbReference type="SAM" id="Phobius"/>
    </source>
</evidence>
<dbReference type="PANTHER" id="PTHR10291:SF44">
    <property type="entry name" value="ER-BOUND OXYGENASE MPAB_MPAB'_RUBBER OXYGENASE CATALYTIC DOMAIN-CONTAINING PROTEIN"/>
    <property type="match status" value="1"/>
</dbReference>
<dbReference type="SUPFAM" id="SSF64005">
    <property type="entry name" value="Undecaprenyl diphosphate synthase"/>
    <property type="match status" value="1"/>
</dbReference>
<dbReference type="InterPro" id="IPR036424">
    <property type="entry name" value="UPP_synth-like_sf"/>
</dbReference>
<dbReference type="InterPro" id="IPR018713">
    <property type="entry name" value="MPAB/Lcp_cat_dom"/>
</dbReference>
<dbReference type="HAMAP" id="MF_01139">
    <property type="entry name" value="ISPT"/>
    <property type="match status" value="1"/>
</dbReference>
<keyword evidence="5" id="KW-1185">Reference proteome</keyword>
<reference evidence="4 5" key="1">
    <citation type="submission" date="2024-09" db="EMBL/GenBank/DDBJ databases">
        <title>Chromosome-scale assembly of Riccia fluitans.</title>
        <authorList>
            <person name="Paukszto L."/>
            <person name="Sawicki J."/>
            <person name="Karawczyk K."/>
            <person name="Piernik-Szablinska J."/>
            <person name="Szczecinska M."/>
            <person name="Mazdziarz M."/>
        </authorList>
    </citation>
    <scope>NUCLEOTIDE SEQUENCE [LARGE SCALE GENOMIC DNA]</scope>
    <source>
        <strain evidence="4">Rf_01</strain>
        <tissue evidence="4">Aerial parts of the thallus</tissue>
    </source>
</reference>
<dbReference type="Proteomes" id="UP001605036">
    <property type="component" value="Unassembled WGS sequence"/>
</dbReference>
<dbReference type="NCBIfam" id="TIGR00055">
    <property type="entry name" value="uppS"/>
    <property type="match status" value="1"/>
</dbReference>
<keyword evidence="1" id="KW-0808">Transferase</keyword>
<dbReference type="Gene3D" id="3.40.1180.10">
    <property type="entry name" value="Decaprenyl diphosphate synthase-like"/>
    <property type="match status" value="1"/>
</dbReference>
<dbReference type="EMBL" id="JBHFFA010000004">
    <property type="protein sequence ID" value="KAL2631225.1"/>
    <property type="molecule type" value="Genomic_DNA"/>
</dbReference>
<evidence type="ECO:0000313" key="4">
    <source>
        <dbReference type="EMBL" id="KAL2631225.1"/>
    </source>
</evidence>
<dbReference type="Pfam" id="PF09995">
    <property type="entry name" value="MPAB_Lcp_cat"/>
    <property type="match status" value="1"/>
</dbReference>
<protein>
    <recommendedName>
        <fullName evidence="3">ER-bound oxygenase mpaB/mpaB'/Rubber oxygenase catalytic domain-containing protein</fullName>
    </recommendedName>
</protein>
<dbReference type="PANTHER" id="PTHR10291">
    <property type="entry name" value="DEHYDRODOLICHYL DIPHOSPHATE SYNTHASE FAMILY MEMBER"/>
    <property type="match status" value="1"/>
</dbReference>
<proteinExistence type="inferred from homology"/>
<dbReference type="InterPro" id="IPR001441">
    <property type="entry name" value="UPP_synth-like"/>
</dbReference>
<keyword evidence="2" id="KW-0812">Transmembrane</keyword>
<dbReference type="CDD" id="cd00475">
    <property type="entry name" value="Cis_IPPS"/>
    <property type="match status" value="1"/>
</dbReference>
<organism evidence="4 5">
    <name type="scientific">Riccia fluitans</name>
    <dbReference type="NCBI Taxonomy" id="41844"/>
    <lineage>
        <taxon>Eukaryota</taxon>
        <taxon>Viridiplantae</taxon>
        <taxon>Streptophyta</taxon>
        <taxon>Embryophyta</taxon>
        <taxon>Marchantiophyta</taxon>
        <taxon>Marchantiopsida</taxon>
        <taxon>Marchantiidae</taxon>
        <taxon>Marchantiales</taxon>
        <taxon>Ricciaceae</taxon>
        <taxon>Riccia</taxon>
    </lineage>
</organism>
<evidence type="ECO:0000256" key="1">
    <source>
        <dbReference type="ARBA" id="ARBA00022679"/>
    </source>
</evidence>
<dbReference type="GO" id="GO:0016740">
    <property type="term" value="F:transferase activity"/>
    <property type="evidence" value="ECO:0007669"/>
    <property type="project" value="UniProtKB-KW"/>
</dbReference>